<reference evidence="1" key="1">
    <citation type="submission" date="2019-07" db="EMBL/GenBank/DDBJ databases">
        <title>Annotation for the trematode Paragonimus miyazaki's.</title>
        <authorList>
            <person name="Choi Y.-J."/>
        </authorList>
    </citation>
    <scope>NUCLEOTIDE SEQUENCE</scope>
    <source>
        <strain evidence="1">Japan</strain>
    </source>
</reference>
<name>A0A8S9YIV0_9TREM</name>
<accession>A0A8S9YIV0</accession>
<sequence length="85" mass="9186">MGRKAGSDGIHLSTFKPVANVLVRSLARLFTMSLEEDGLHGKWELAAMAPIHGGEAKEVVSKYRPVNLKSGMLEVLGRKVGDKVV</sequence>
<evidence type="ECO:0000313" key="2">
    <source>
        <dbReference type="Proteomes" id="UP000822476"/>
    </source>
</evidence>
<keyword evidence="2" id="KW-1185">Reference proteome</keyword>
<comment type="caution">
    <text evidence="1">The sequence shown here is derived from an EMBL/GenBank/DDBJ whole genome shotgun (WGS) entry which is preliminary data.</text>
</comment>
<dbReference type="AlphaFoldDB" id="A0A8S9YIV0"/>
<gene>
    <name evidence="1" type="ORF">EG68_09781</name>
</gene>
<dbReference type="Proteomes" id="UP000822476">
    <property type="component" value="Unassembled WGS sequence"/>
</dbReference>
<proteinExistence type="predicted"/>
<dbReference type="EMBL" id="JTDE01004843">
    <property type="protein sequence ID" value="KAF7252961.1"/>
    <property type="molecule type" value="Genomic_DNA"/>
</dbReference>
<organism evidence="1 2">
    <name type="scientific">Paragonimus skrjabini miyazakii</name>
    <dbReference type="NCBI Taxonomy" id="59628"/>
    <lineage>
        <taxon>Eukaryota</taxon>
        <taxon>Metazoa</taxon>
        <taxon>Spiralia</taxon>
        <taxon>Lophotrochozoa</taxon>
        <taxon>Platyhelminthes</taxon>
        <taxon>Trematoda</taxon>
        <taxon>Digenea</taxon>
        <taxon>Plagiorchiida</taxon>
        <taxon>Troglotremata</taxon>
        <taxon>Troglotrematidae</taxon>
        <taxon>Paragonimus</taxon>
    </lineage>
</organism>
<protein>
    <submittedName>
        <fullName evidence="1">Uncharacterized protein</fullName>
    </submittedName>
</protein>
<evidence type="ECO:0000313" key="1">
    <source>
        <dbReference type="EMBL" id="KAF7252961.1"/>
    </source>
</evidence>